<comment type="caution">
    <text evidence="1">The sequence shown here is derived from an EMBL/GenBank/DDBJ whole genome shotgun (WGS) entry which is preliminary data.</text>
</comment>
<keyword evidence="2" id="KW-1185">Reference proteome</keyword>
<dbReference type="EMBL" id="LNVX01000678">
    <property type="protein sequence ID" value="OEG69516.1"/>
    <property type="molecule type" value="Genomic_DNA"/>
</dbReference>
<evidence type="ECO:0008006" key="3">
    <source>
        <dbReference type="Google" id="ProtNLM"/>
    </source>
</evidence>
<proteinExistence type="predicted"/>
<name>A0A1E5IG99_ENDTX</name>
<accession>A0A1E5IG99</accession>
<dbReference type="Pfam" id="PF05258">
    <property type="entry name" value="DciA"/>
    <property type="match status" value="1"/>
</dbReference>
<sequence>MSWTRSKEIISLLKNRLGLNEDFFAVRKIWEKEIGIDSIEISGYKSGTIFAQTESSAASFELTVRKEEIIKKLNQYIGNSKIKNIKVKIK</sequence>
<evidence type="ECO:0000313" key="2">
    <source>
        <dbReference type="Proteomes" id="UP000095237"/>
    </source>
</evidence>
<evidence type="ECO:0000313" key="1">
    <source>
        <dbReference type="EMBL" id="OEG69516.1"/>
    </source>
</evidence>
<reference evidence="1 2" key="1">
    <citation type="submission" date="2015-11" db="EMBL/GenBank/DDBJ databases">
        <title>Evidence for parallel genomic evolution in an endosymbiosis of termite gut flagellates.</title>
        <authorList>
            <person name="Zheng H."/>
        </authorList>
    </citation>
    <scope>NUCLEOTIDE SEQUENCE [LARGE SCALE GENOMIC DNA]</scope>
    <source>
        <strain evidence="1 2">CET450</strain>
    </source>
</reference>
<organism evidence="1 2">
    <name type="scientific">Endomicrobium trichonymphae</name>
    <dbReference type="NCBI Taxonomy" id="1408204"/>
    <lineage>
        <taxon>Bacteria</taxon>
        <taxon>Pseudomonadati</taxon>
        <taxon>Elusimicrobiota</taxon>
        <taxon>Endomicrobiia</taxon>
        <taxon>Endomicrobiales</taxon>
        <taxon>Endomicrobiaceae</taxon>
        <taxon>Candidatus Endomicrobiellum</taxon>
    </lineage>
</organism>
<gene>
    <name evidence="1" type="ORF">ATZ36_09060</name>
</gene>
<dbReference type="InterPro" id="IPR007922">
    <property type="entry name" value="DciA-like"/>
</dbReference>
<dbReference type="AlphaFoldDB" id="A0A1E5IG99"/>
<protein>
    <recommendedName>
        <fullName evidence="3">DUF721 domain-containing protein</fullName>
    </recommendedName>
</protein>
<dbReference type="Proteomes" id="UP000095237">
    <property type="component" value="Unassembled WGS sequence"/>
</dbReference>